<dbReference type="AlphaFoldDB" id="A1VWA2"/>
<keyword evidence="1" id="KW-0812">Transmembrane</keyword>
<evidence type="ECO:0000256" key="1">
    <source>
        <dbReference type="SAM" id="Phobius"/>
    </source>
</evidence>
<feature type="transmembrane region" description="Helical" evidence="1">
    <location>
        <begin position="71"/>
        <end position="92"/>
    </location>
</feature>
<sequence length="141" mass="15302">MNKTIRAGLTYFAIVLGTGFVLGVFRVPFLVPRIGERWAELAEMPIMATVIFLAAGFILRRFPAICSPARCLAAGVLALALSVCAELGLAVVLQSQTLAEFLHSRDKVSGSVYIALLLVFAAMPRLRLRSHEQAVTRNSKS</sequence>
<dbReference type="OrthoDB" id="595355at2"/>
<dbReference type="KEGG" id="pna:Pnap_4866"/>
<geneLocation type="plasmid" evidence="2 3">
    <name>pPNAP03</name>
</geneLocation>
<feature type="transmembrane region" description="Helical" evidence="1">
    <location>
        <begin position="112"/>
        <end position="128"/>
    </location>
</feature>
<feature type="transmembrane region" description="Helical" evidence="1">
    <location>
        <begin position="9"/>
        <end position="29"/>
    </location>
</feature>
<keyword evidence="3" id="KW-1185">Reference proteome</keyword>
<dbReference type="RefSeq" id="WP_011798301.1">
    <property type="nucleotide sequence ID" value="NC_008759.1"/>
</dbReference>
<dbReference type="Proteomes" id="UP000000644">
    <property type="component" value="Plasmid pPNAP03"/>
</dbReference>
<evidence type="ECO:0000313" key="3">
    <source>
        <dbReference type="Proteomes" id="UP000000644"/>
    </source>
</evidence>
<keyword evidence="2" id="KW-0614">Plasmid</keyword>
<protein>
    <recommendedName>
        <fullName evidence="4">Transmembrane protein</fullName>
    </recommendedName>
</protein>
<reference evidence="3" key="1">
    <citation type="journal article" date="2009" name="Environ. Microbiol.">
        <title>The genome of Polaromonas naphthalenivorans strain CJ2, isolated from coal tar-contaminated sediment, reveals physiological and metabolic versatility and evolution through extensive horizontal gene transfer.</title>
        <authorList>
            <person name="Yagi J.M."/>
            <person name="Sims D."/>
            <person name="Brettin T."/>
            <person name="Bruce D."/>
            <person name="Madsen E.L."/>
        </authorList>
    </citation>
    <scope>NUCLEOTIDE SEQUENCE [LARGE SCALE GENOMIC DNA]</scope>
    <source>
        <strain evidence="3">CJ2</strain>
        <plasmid evidence="3">Plasmid pPNAP03</plasmid>
    </source>
</reference>
<gene>
    <name evidence="2" type="ordered locus">Pnap_4866</name>
</gene>
<accession>A1VWA2</accession>
<dbReference type="EMBL" id="CP000532">
    <property type="protein sequence ID" value="ABM39930.1"/>
    <property type="molecule type" value="Genomic_DNA"/>
</dbReference>
<evidence type="ECO:0008006" key="4">
    <source>
        <dbReference type="Google" id="ProtNLM"/>
    </source>
</evidence>
<dbReference type="HOGENOM" id="CLU_117273_1_0_4"/>
<keyword evidence="1" id="KW-1133">Transmembrane helix</keyword>
<proteinExistence type="predicted"/>
<evidence type="ECO:0000313" key="2">
    <source>
        <dbReference type="EMBL" id="ABM39930.1"/>
    </source>
</evidence>
<feature type="transmembrane region" description="Helical" evidence="1">
    <location>
        <begin position="41"/>
        <end position="59"/>
    </location>
</feature>
<keyword evidence="1" id="KW-0472">Membrane</keyword>
<name>A1VWA2_POLNA</name>
<organism evidence="2 3">
    <name type="scientific">Polaromonas naphthalenivorans (strain CJ2)</name>
    <dbReference type="NCBI Taxonomy" id="365044"/>
    <lineage>
        <taxon>Bacteria</taxon>
        <taxon>Pseudomonadati</taxon>
        <taxon>Pseudomonadota</taxon>
        <taxon>Betaproteobacteria</taxon>
        <taxon>Burkholderiales</taxon>
        <taxon>Comamonadaceae</taxon>
        <taxon>Polaromonas</taxon>
    </lineage>
</organism>